<evidence type="ECO:0000259" key="1">
    <source>
        <dbReference type="Pfam" id="PF00590"/>
    </source>
</evidence>
<dbReference type="NCBIfam" id="TIGR00444">
    <property type="entry name" value="mazG"/>
    <property type="match status" value="1"/>
</dbReference>
<dbReference type="SUPFAM" id="SSF101386">
    <property type="entry name" value="all-alpha NTP pyrophosphatases"/>
    <property type="match status" value="2"/>
</dbReference>
<dbReference type="InterPro" id="IPR048011">
    <property type="entry name" value="NTP-PPase_MazG-like_C"/>
</dbReference>
<dbReference type="InterPro" id="IPR004518">
    <property type="entry name" value="MazG-like_dom"/>
</dbReference>
<dbReference type="RefSeq" id="WP_378142367.1">
    <property type="nucleotide sequence ID" value="NZ_JBHSEF010000025.1"/>
</dbReference>
<dbReference type="InterPro" id="IPR048015">
    <property type="entry name" value="NTP-PPase_MazG-like_N"/>
</dbReference>
<dbReference type="PIRSF" id="PIRSF002845">
    <property type="entry name" value="Ttrprl_mtas_MazG"/>
    <property type="match status" value="1"/>
</dbReference>
<dbReference type="InterPro" id="IPR035013">
    <property type="entry name" value="YabN_N"/>
</dbReference>
<dbReference type="EC" id="3.6.1.9" evidence="3"/>
<reference evidence="4" key="1">
    <citation type="journal article" date="2019" name="Int. J. Syst. Evol. Microbiol.">
        <title>The Global Catalogue of Microorganisms (GCM) 10K type strain sequencing project: providing services to taxonomists for standard genome sequencing and annotation.</title>
        <authorList>
            <consortium name="The Broad Institute Genomics Platform"/>
            <consortium name="The Broad Institute Genome Sequencing Center for Infectious Disease"/>
            <person name="Wu L."/>
            <person name="Ma J."/>
        </authorList>
    </citation>
    <scope>NUCLEOTIDE SEQUENCE [LARGE SCALE GENOMIC DNA]</scope>
    <source>
        <strain evidence="4">CCUG 50353</strain>
    </source>
</reference>
<protein>
    <submittedName>
        <fullName evidence="3">Nucleoside triphosphate pyrophosphohydrolase</fullName>
        <ecNumber evidence="3">3.6.1.9</ecNumber>
    </submittedName>
</protein>
<dbReference type="SUPFAM" id="SSF53790">
    <property type="entry name" value="Tetrapyrrole methylase"/>
    <property type="match status" value="1"/>
</dbReference>
<dbReference type="Gene3D" id="1.10.287.1080">
    <property type="entry name" value="MazG-like"/>
    <property type="match status" value="2"/>
</dbReference>
<proteinExistence type="predicted"/>
<feature type="domain" description="NTP pyrophosphohydrolase MazG-like" evidence="2">
    <location>
        <begin position="255"/>
        <end position="328"/>
    </location>
</feature>
<dbReference type="GO" id="GO:0047429">
    <property type="term" value="F:nucleoside triphosphate diphosphatase activity"/>
    <property type="evidence" value="ECO:0007669"/>
    <property type="project" value="UniProtKB-EC"/>
</dbReference>
<dbReference type="InterPro" id="IPR000878">
    <property type="entry name" value="4pyrrol_Mease"/>
</dbReference>
<dbReference type="Gene3D" id="3.40.1010.10">
    <property type="entry name" value="Cobalt-precorrin-4 Transmethylase, Domain 1"/>
    <property type="match status" value="1"/>
</dbReference>
<comment type="caution">
    <text evidence="3">The sequence shown here is derived from an EMBL/GenBank/DDBJ whole genome shotgun (WGS) entry which is preliminary data.</text>
</comment>
<dbReference type="CDD" id="cd11529">
    <property type="entry name" value="NTP-PPase_MazG_Cterm"/>
    <property type="match status" value="1"/>
</dbReference>
<evidence type="ECO:0000259" key="2">
    <source>
        <dbReference type="Pfam" id="PF03819"/>
    </source>
</evidence>
<gene>
    <name evidence="3" type="primary">mazG</name>
    <name evidence="3" type="ORF">ACFO0S_12160</name>
</gene>
<feature type="domain" description="Tetrapyrrole methylase" evidence="1">
    <location>
        <begin position="3"/>
        <end position="207"/>
    </location>
</feature>
<dbReference type="PANTHER" id="PTHR30522:SF0">
    <property type="entry name" value="NUCLEOSIDE TRIPHOSPHATE PYROPHOSPHOHYDROLASE"/>
    <property type="match status" value="1"/>
</dbReference>
<feature type="domain" description="NTP pyrophosphohydrolase MazG-like" evidence="2">
    <location>
        <begin position="396"/>
        <end position="451"/>
    </location>
</feature>
<dbReference type="InterPro" id="IPR014777">
    <property type="entry name" value="4pyrrole_Mease_sub1"/>
</dbReference>
<keyword evidence="3" id="KW-0378">Hydrolase</keyword>
<dbReference type="Proteomes" id="UP001595733">
    <property type="component" value="Unassembled WGS sequence"/>
</dbReference>
<dbReference type="NCBIfam" id="NF007113">
    <property type="entry name" value="PRK09562.1"/>
    <property type="match status" value="1"/>
</dbReference>
<evidence type="ECO:0000313" key="4">
    <source>
        <dbReference type="Proteomes" id="UP001595733"/>
    </source>
</evidence>
<dbReference type="Pfam" id="PF00590">
    <property type="entry name" value="TP_methylase"/>
    <property type="match status" value="1"/>
</dbReference>
<sequence>MTTITIVGLGAAELDQLPLGIYKFLKARPELYVRTDDHPVLAELADEGVTYTSFDDVYEKHDDFQQVYREIADTLLRLADDKESIVYAVPGHPLVAEQTVQHLIEAEREGRVTLTIKGGQSFLDPLFAAVRVDPIEGFQLLDGTALHRDDVHMNQHIFIGQVYDAFSASEVKLTLMEKYPDDYPVTIVTAAGSSAEHVRTVPLYELDRDMELSNLTTVYVPPVNERADRYKEWQTFREIVAILRSPEGCPWDREQTHESLRRYAIEEVYELVEAIRLEDDEAIIEELGDVLLQVFLHAQIGEDEGYFSMEDVLASISAKMVRRHPHVFEDVTVNSSGEVLTNWQAIKESEKPKVDSLLDGQLRHDSSLLTSFNYQKKAATVGFDWPDVAGAWDKFNEEVAEWKEAIAKGTPDEQLDELGDVLFTLVNLARFLKLSPELAMQQANQKFERRFRYVEASVKKGQGTFTAYSLDELDAFWQEAKQKERGEIE</sequence>
<dbReference type="CDD" id="cd11528">
    <property type="entry name" value="NTP-PPase_MazG_Nterm"/>
    <property type="match status" value="1"/>
</dbReference>
<dbReference type="EMBL" id="JBHSEF010000025">
    <property type="protein sequence ID" value="MFC4355805.1"/>
    <property type="molecule type" value="Genomic_DNA"/>
</dbReference>
<dbReference type="InterPro" id="IPR035996">
    <property type="entry name" value="4pyrrol_Methylase_sf"/>
</dbReference>
<name>A0ABV8UWX1_9BACL</name>
<dbReference type="InterPro" id="IPR024180">
    <property type="entry name" value="Tetrapyrrole_Mease/MazG_pred"/>
</dbReference>
<evidence type="ECO:0000313" key="3">
    <source>
        <dbReference type="EMBL" id="MFC4355805.1"/>
    </source>
</evidence>
<organism evidence="3 4">
    <name type="scientific">Chryseomicrobium palamuruense</name>
    <dbReference type="NCBI Taxonomy" id="682973"/>
    <lineage>
        <taxon>Bacteria</taxon>
        <taxon>Bacillati</taxon>
        <taxon>Bacillota</taxon>
        <taxon>Bacilli</taxon>
        <taxon>Bacillales</taxon>
        <taxon>Caryophanaceae</taxon>
        <taxon>Chryseomicrobium</taxon>
    </lineage>
</organism>
<dbReference type="PANTHER" id="PTHR30522">
    <property type="entry name" value="NUCLEOSIDE TRIPHOSPHATE PYROPHOSPHOHYDROLASE"/>
    <property type="match status" value="1"/>
</dbReference>
<dbReference type="CDD" id="cd11723">
    <property type="entry name" value="YabN_N_like"/>
    <property type="match status" value="1"/>
</dbReference>
<keyword evidence="4" id="KW-1185">Reference proteome</keyword>
<accession>A0ABV8UWX1</accession>
<dbReference type="Pfam" id="PF03819">
    <property type="entry name" value="MazG"/>
    <property type="match status" value="2"/>
</dbReference>
<dbReference type="InterPro" id="IPR011551">
    <property type="entry name" value="NTP_PyrPHydrolase_MazG"/>
</dbReference>